<name>A0A5B7KIW7_PORTR</name>
<protein>
    <submittedName>
        <fullName evidence="1">Uncharacterized protein</fullName>
    </submittedName>
</protein>
<proteinExistence type="predicted"/>
<keyword evidence="2" id="KW-1185">Reference proteome</keyword>
<dbReference type="AlphaFoldDB" id="A0A5B7KIW7"/>
<reference evidence="1 2" key="1">
    <citation type="submission" date="2019-05" db="EMBL/GenBank/DDBJ databases">
        <title>Another draft genome of Portunus trituberculatus and its Hox gene families provides insights of decapod evolution.</title>
        <authorList>
            <person name="Jeong J.-H."/>
            <person name="Song I."/>
            <person name="Kim S."/>
            <person name="Choi T."/>
            <person name="Kim D."/>
            <person name="Ryu S."/>
            <person name="Kim W."/>
        </authorList>
    </citation>
    <scope>NUCLEOTIDE SEQUENCE [LARGE SCALE GENOMIC DNA]</scope>
    <source>
        <tissue evidence="1">Muscle</tissue>
    </source>
</reference>
<evidence type="ECO:0000313" key="1">
    <source>
        <dbReference type="EMBL" id="MPD06767.1"/>
    </source>
</evidence>
<organism evidence="1 2">
    <name type="scientific">Portunus trituberculatus</name>
    <name type="common">Swimming crab</name>
    <name type="synonym">Neptunus trituberculatus</name>
    <dbReference type="NCBI Taxonomy" id="210409"/>
    <lineage>
        <taxon>Eukaryota</taxon>
        <taxon>Metazoa</taxon>
        <taxon>Ecdysozoa</taxon>
        <taxon>Arthropoda</taxon>
        <taxon>Crustacea</taxon>
        <taxon>Multicrustacea</taxon>
        <taxon>Malacostraca</taxon>
        <taxon>Eumalacostraca</taxon>
        <taxon>Eucarida</taxon>
        <taxon>Decapoda</taxon>
        <taxon>Pleocyemata</taxon>
        <taxon>Brachyura</taxon>
        <taxon>Eubrachyura</taxon>
        <taxon>Portunoidea</taxon>
        <taxon>Portunidae</taxon>
        <taxon>Portuninae</taxon>
        <taxon>Portunus</taxon>
    </lineage>
</organism>
<evidence type="ECO:0000313" key="2">
    <source>
        <dbReference type="Proteomes" id="UP000324222"/>
    </source>
</evidence>
<dbReference type="EMBL" id="VSRR010152894">
    <property type="protein sequence ID" value="MPD06767.1"/>
    <property type="molecule type" value="Genomic_DNA"/>
</dbReference>
<sequence length="180" mass="20170">MRTLASILTSTLLSSLRSSQPHLFSPSEILPAILLPHPRLSCHTCVAVLASLEPRNLLRPRCSPASILLTLGWWSAAWAGTCPAAPRVRRFRDPLNGVLMEGQPGLLLTLRDRARRRKPRPSTLKGTVPRFIHAVHATCHPPRPPSLPHPLRRIHAYCDSCACRCRPRQHQRKDEFTAEV</sequence>
<gene>
    <name evidence="1" type="ORF">E2C01_102595</name>
</gene>
<accession>A0A5B7KIW7</accession>
<dbReference type="Proteomes" id="UP000324222">
    <property type="component" value="Unassembled WGS sequence"/>
</dbReference>
<comment type="caution">
    <text evidence="1">The sequence shown here is derived from an EMBL/GenBank/DDBJ whole genome shotgun (WGS) entry which is preliminary data.</text>
</comment>